<feature type="signal peptide" evidence="2">
    <location>
        <begin position="1"/>
        <end position="19"/>
    </location>
</feature>
<keyword evidence="4" id="KW-1185">Reference proteome</keyword>
<protein>
    <submittedName>
        <fullName evidence="3">Uncharacterized protein</fullName>
    </submittedName>
</protein>
<evidence type="ECO:0000256" key="1">
    <source>
        <dbReference type="SAM" id="MobiDB-lite"/>
    </source>
</evidence>
<name>A0A385YU21_9BACL</name>
<dbReference type="OrthoDB" id="2735367at2"/>
<feature type="compositionally biased region" description="Acidic residues" evidence="1">
    <location>
        <begin position="48"/>
        <end position="59"/>
    </location>
</feature>
<feature type="compositionally biased region" description="Basic and acidic residues" evidence="1">
    <location>
        <begin position="27"/>
        <end position="47"/>
    </location>
</feature>
<gene>
    <name evidence="3" type="ORF">D3873_03915</name>
</gene>
<evidence type="ECO:0000313" key="3">
    <source>
        <dbReference type="EMBL" id="AYC29062.1"/>
    </source>
</evidence>
<dbReference type="AlphaFoldDB" id="A0A385YU21"/>
<dbReference type="PROSITE" id="PS51257">
    <property type="entry name" value="PROKAR_LIPOPROTEIN"/>
    <property type="match status" value="1"/>
</dbReference>
<dbReference type="EMBL" id="CP032418">
    <property type="protein sequence ID" value="AYC29062.1"/>
    <property type="molecule type" value="Genomic_DNA"/>
</dbReference>
<sequence>MKKLLYLFASLALVLSVLSACSNGNTEDDKNENSSENVTKDTEKAPDEDTTDPESDEDADVRGPQRTLSYEVDGETKEENATLTESENQPYSVYLLDDFALTGEEPYKDTIYWKENDAIFMRVETISDAEADYEVVYDNVKGTAEAVAIAVEPKEIKDPERLPQGPGIERAAGFEVQMELGTVTSYIFMRDGLIIRTTIFDRDEFNLTEAFSAMAETIGAK</sequence>
<dbReference type="KEGG" id="paek:D3873_03915"/>
<keyword evidence="2" id="KW-0732">Signal</keyword>
<accession>A0A385YU21</accession>
<feature type="region of interest" description="Disordered" evidence="1">
    <location>
        <begin position="23"/>
        <end position="86"/>
    </location>
</feature>
<evidence type="ECO:0000313" key="4">
    <source>
        <dbReference type="Proteomes" id="UP000265725"/>
    </source>
</evidence>
<evidence type="ECO:0000256" key="2">
    <source>
        <dbReference type="SAM" id="SignalP"/>
    </source>
</evidence>
<feature type="chain" id="PRO_5039253981" evidence="2">
    <location>
        <begin position="20"/>
        <end position="221"/>
    </location>
</feature>
<proteinExistence type="predicted"/>
<dbReference type="RefSeq" id="WP_119882803.1">
    <property type="nucleotide sequence ID" value="NZ_CP032418.1"/>
</dbReference>
<organism evidence="3 4">
    <name type="scientific">Paenisporosarcina cavernae</name>
    <dbReference type="NCBI Taxonomy" id="2320858"/>
    <lineage>
        <taxon>Bacteria</taxon>
        <taxon>Bacillati</taxon>
        <taxon>Bacillota</taxon>
        <taxon>Bacilli</taxon>
        <taxon>Bacillales</taxon>
        <taxon>Caryophanaceae</taxon>
        <taxon>Paenisporosarcina</taxon>
    </lineage>
</organism>
<reference evidence="4" key="1">
    <citation type="submission" date="2018-09" db="EMBL/GenBank/DDBJ databases">
        <authorList>
            <person name="Zhu H."/>
        </authorList>
    </citation>
    <scope>NUCLEOTIDE SEQUENCE [LARGE SCALE GENOMIC DNA]</scope>
    <source>
        <strain evidence="4">K2R23-3</strain>
    </source>
</reference>
<dbReference type="Proteomes" id="UP000265725">
    <property type="component" value="Chromosome"/>
</dbReference>